<proteinExistence type="predicted"/>
<keyword evidence="2" id="KW-1185">Reference proteome</keyword>
<dbReference type="Proteomes" id="UP001164286">
    <property type="component" value="Unassembled WGS sequence"/>
</dbReference>
<dbReference type="AlphaFoldDB" id="A0AA38LX78"/>
<protein>
    <submittedName>
        <fullName evidence="1">Uncharacterized protein</fullName>
    </submittedName>
</protein>
<reference evidence="1" key="1">
    <citation type="journal article" date="2022" name="G3 (Bethesda)">
        <title>High quality genome of the basidiomycete yeast Dioszegia hungarica PDD-24b-2 isolated from cloud water.</title>
        <authorList>
            <person name="Jarrige D."/>
            <person name="Haridas S."/>
            <person name="Bleykasten-Grosshans C."/>
            <person name="Joly M."/>
            <person name="Nadalig T."/>
            <person name="Sancelme M."/>
            <person name="Vuilleumier S."/>
            <person name="Grigoriev I.V."/>
            <person name="Amato P."/>
            <person name="Bringel F."/>
        </authorList>
    </citation>
    <scope>NUCLEOTIDE SEQUENCE</scope>
    <source>
        <strain evidence="1">PDD-24b-2</strain>
    </source>
</reference>
<dbReference type="RefSeq" id="XP_052947396.1">
    <property type="nucleotide sequence ID" value="XM_053092483.1"/>
</dbReference>
<evidence type="ECO:0000313" key="2">
    <source>
        <dbReference type="Proteomes" id="UP001164286"/>
    </source>
</evidence>
<dbReference type="EMBL" id="JAKWFO010000004">
    <property type="protein sequence ID" value="KAI9637619.1"/>
    <property type="molecule type" value="Genomic_DNA"/>
</dbReference>
<evidence type="ECO:0000313" key="1">
    <source>
        <dbReference type="EMBL" id="KAI9637619.1"/>
    </source>
</evidence>
<dbReference type="GeneID" id="77731688"/>
<sequence length="266" mass="29936">MIAKPSKNRKIPRKLVELCQSVRISEQHDSRALRTFIREQLSVRDIVLYPEPKGSQSRLHTPVSPNLVDLKARRLVIRYPDTYTSEGRDDYVDLSHVDESVRNVTLLVPPAWRSNGTWYSCVSNPASMWDPASSSVDITVVLLPSLAVPASWSLPLIKQHYFPGDLADHAPGCPLRIVGAECIGLTSEVFDTLVERTRISGGEYEQEVAARLSVMSFIDWMDQQEPGAVMTGEEEDMYRKASRLILAGFDNFRVAPALRLESRRRG</sequence>
<gene>
    <name evidence="1" type="ORF">MKK02DRAFT_43545</name>
</gene>
<accession>A0AA38LX78</accession>
<organism evidence="1 2">
    <name type="scientific">Dioszegia hungarica</name>
    <dbReference type="NCBI Taxonomy" id="4972"/>
    <lineage>
        <taxon>Eukaryota</taxon>
        <taxon>Fungi</taxon>
        <taxon>Dikarya</taxon>
        <taxon>Basidiomycota</taxon>
        <taxon>Agaricomycotina</taxon>
        <taxon>Tremellomycetes</taxon>
        <taxon>Tremellales</taxon>
        <taxon>Bulleribasidiaceae</taxon>
        <taxon>Dioszegia</taxon>
    </lineage>
</organism>
<name>A0AA38LX78_9TREE</name>
<comment type="caution">
    <text evidence="1">The sequence shown here is derived from an EMBL/GenBank/DDBJ whole genome shotgun (WGS) entry which is preliminary data.</text>
</comment>